<sequence>MTTVTVSKKYQIVMPREMRQAMGIRPGQKLQVVLYEGRAELIPVRDITEMRGFLRGIETDVPRDGDRV</sequence>
<name>B8GLG0_THISH</name>
<evidence type="ECO:0000259" key="2">
    <source>
        <dbReference type="PROSITE" id="PS51740"/>
    </source>
</evidence>
<evidence type="ECO:0000313" key="3">
    <source>
        <dbReference type="EMBL" id="ACL73515.1"/>
    </source>
</evidence>
<evidence type="ECO:0000256" key="1">
    <source>
        <dbReference type="PROSITE-ProRule" id="PRU01076"/>
    </source>
</evidence>
<gene>
    <name evidence="3" type="ordered locus">Tgr7_2437</name>
</gene>
<dbReference type="GO" id="GO:0003677">
    <property type="term" value="F:DNA binding"/>
    <property type="evidence" value="ECO:0007669"/>
    <property type="project" value="UniProtKB-UniRule"/>
</dbReference>
<dbReference type="OrthoDB" id="9811597at2"/>
<dbReference type="EMBL" id="CP001339">
    <property type="protein sequence ID" value="ACL73515.1"/>
    <property type="molecule type" value="Genomic_DNA"/>
</dbReference>
<organism evidence="3 4">
    <name type="scientific">Thioalkalivibrio sulfidiphilus (strain HL-EbGR7)</name>
    <dbReference type="NCBI Taxonomy" id="396588"/>
    <lineage>
        <taxon>Bacteria</taxon>
        <taxon>Pseudomonadati</taxon>
        <taxon>Pseudomonadota</taxon>
        <taxon>Gammaproteobacteria</taxon>
        <taxon>Chromatiales</taxon>
        <taxon>Ectothiorhodospiraceae</taxon>
        <taxon>Thioalkalivibrio</taxon>
    </lineage>
</organism>
<dbReference type="eggNOG" id="COG2002">
    <property type="taxonomic scope" value="Bacteria"/>
</dbReference>
<dbReference type="InterPro" id="IPR037914">
    <property type="entry name" value="SpoVT-AbrB_sf"/>
</dbReference>
<proteinExistence type="predicted"/>
<keyword evidence="4" id="KW-1185">Reference proteome</keyword>
<dbReference type="InterPro" id="IPR007159">
    <property type="entry name" value="SpoVT-AbrB_dom"/>
</dbReference>
<reference evidence="3 4" key="1">
    <citation type="journal article" date="2011" name="Stand. Genomic Sci.">
        <title>Complete genome sequence of 'Thioalkalivibrio sulfidophilus' HL-EbGr7.</title>
        <authorList>
            <person name="Muyzer G."/>
            <person name="Sorokin D.Y."/>
            <person name="Mavromatis K."/>
            <person name="Lapidus A."/>
            <person name="Clum A."/>
            <person name="Ivanova N."/>
            <person name="Pati A."/>
            <person name="d'Haeseleer P."/>
            <person name="Woyke T."/>
            <person name="Kyrpides N.C."/>
        </authorList>
    </citation>
    <scope>NUCLEOTIDE SEQUENCE [LARGE SCALE GENOMIC DNA]</scope>
    <source>
        <strain evidence="3 4">HL-EbGR7</strain>
    </source>
</reference>
<dbReference type="AlphaFoldDB" id="B8GLG0"/>
<evidence type="ECO:0000313" key="4">
    <source>
        <dbReference type="Proteomes" id="UP000002383"/>
    </source>
</evidence>
<protein>
    <submittedName>
        <fullName evidence="3">Transcriptional regulator, AbrB family</fullName>
    </submittedName>
</protein>
<dbReference type="STRING" id="396588.Tgr7_2437"/>
<keyword evidence="1" id="KW-0238">DNA-binding</keyword>
<dbReference type="NCBIfam" id="TIGR01439">
    <property type="entry name" value="lp_hng_hel_AbrB"/>
    <property type="match status" value="1"/>
</dbReference>
<dbReference type="KEGG" id="tgr:Tgr7_2437"/>
<dbReference type="PROSITE" id="PS51740">
    <property type="entry name" value="SPOVT_ABRB"/>
    <property type="match status" value="1"/>
</dbReference>
<dbReference type="RefSeq" id="WP_012638990.1">
    <property type="nucleotide sequence ID" value="NC_011901.1"/>
</dbReference>
<accession>B8GLG0</accession>
<dbReference type="HOGENOM" id="CLU_158484_11_1_6"/>
<dbReference type="SMART" id="SM00966">
    <property type="entry name" value="SpoVT_AbrB"/>
    <property type="match status" value="1"/>
</dbReference>
<dbReference type="SUPFAM" id="SSF89447">
    <property type="entry name" value="AbrB/MazE/MraZ-like"/>
    <property type="match status" value="1"/>
</dbReference>
<dbReference type="Pfam" id="PF04014">
    <property type="entry name" value="MazE_antitoxin"/>
    <property type="match status" value="1"/>
</dbReference>
<feature type="domain" description="SpoVT-AbrB" evidence="2">
    <location>
        <begin position="1"/>
        <end position="46"/>
    </location>
</feature>
<dbReference type="Gene3D" id="2.10.260.10">
    <property type="match status" value="1"/>
</dbReference>
<dbReference type="Proteomes" id="UP000002383">
    <property type="component" value="Chromosome"/>
</dbReference>